<evidence type="ECO:0000313" key="2">
    <source>
        <dbReference type="Proteomes" id="UP000324222"/>
    </source>
</evidence>
<sequence>MEKNGRIRGKVKIKNVGRVSRRSRMREGFCTSYTRSRRIAKLKAISLGWLVKGEESQGWW</sequence>
<dbReference type="Proteomes" id="UP000324222">
    <property type="component" value="Unassembled WGS sequence"/>
</dbReference>
<proteinExistence type="predicted"/>
<evidence type="ECO:0000313" key="1">
    <source>
        <dbReference type="EMBL" id="MPC30753.1"/>
    </source>
</evidence>
<name>A0A5B7ECR2_PORTR</name>
<organism evidence="1 2">
    <name type="scientific">Portunus trituberculatus</name>
    <name type="common">Swimming crab</name>
    <name type="synonym">Neptunus trituberculatus</name>
    <dbReference type="NCBI Taxonomy" id="210409"/>
    <lineage>
        <taxon>Eukaryota</taxon>
        <taxon>Metazoa</taxon>
        <taxon>Ecdysozoa</taxon>
        <taxon>Arthropoda</taxon>
        <taxon>Crustacea</taxon>
        <taxon>Multicrustacea</taxon>
        <taxon>Malacostraca</taxon>
        <taxon>Eumalacostraca</taxon>
        <taxon>Eucarida</taxon>
        <taxon>Decapoda</taxon>
        <taxon>Pleocyemata</taxon>
        <taxon>Brachyura</taxon>
        <taxon>Eubrachyura</taxon>
        <taxon>Portunoidea</taxon>
        <taxon>Portunidae</taxon>
        <taxon>Portuninae</taxon>
        <taxon>Portunus</taxon>
    </lineage>
</organism>
<keyword evidence="2" id="KW-1185">Reference proteome</keyword>
<protein>
    <submittedName>
        <fullName evidence="1">Uncharacterized protein</fullName>
    </submittedName>
</protein>
<dbReference type="EMBL" id="VSRR010002312">
    <property type="protein sequence ID" value="MPC30753.1"/>
    <property type="molecule type" value="Genomic_DNA"/>
</dbReference>
<comment type="caution">
    <text evidence="1">The sequence shown here is derived from an EMBL/GenBank/DDBJ whole genome shotgun (WGS) entry which is preliminary data.</text>
</comment>
<accession>A0A5B7ECR2</accession>
<reference evidence="1 2" key="1">
    <citation type="submission" date="2019-05" db="EMBL/GenBank/DDBJ databases">
        <title>Another draft genome of Portunus trituberculatus and its Hox gene families provides insights of decapod evolution.</title>
        <authorList>
            <person name="Jeong J.-H."/>
            <person name="Song I."/>
            <person name="Kim S."/>
            <person name="Choi T."/>
            <person name="Kim D."/>
            <person name="Ryu S."/>
            <person name="Kim W."/>
        </authorList>
    </citation>
    <scope>NUCLEOTIDE SEQUENCE [LARGE SCALE GENOMIC DNA]</scope>
    <source>
        <tissue evidence="1">Muscle</tissue>
    </source>
</reference>
<dbReference type="AlphaFoldDB" id="A0A5B7ECR2"/>
<gene>
    <name evidence="1" type="ORF">E2C01_024024</name>
</gene>